<comment type="similarity">
    <text evidence="2">Belongs to the FPG family.</text>
</comment>
<evidence type="ECO:0000256" key="8">
    <source>
        <dbReference type="ARBA" id="ARBA00023125"/>
    </source>
</evidence>
<dbReference type="SUPFAM" id="SSF81624">
    <property type="entry name" value="N-terminal domain of MutM-like DNA repair proteins"/>
    <property type="match status" value="1"/>
</dbReference>
<evidence type="ECO:0000259" key="15">
    <source>
        <dbReference type="PROSITE" id="PS51068"/>
    </source>
</evidence>
<dbReference type="AlphaFoldDB" id="A0AAU8MQK1"/>
<evidence type="ECO:0000256" key="11">
    <source>
        <dbReference type="ARBA" id="ARBA00023268"/>
    </source>
</evidence>
<proteinExistence type="inferred from homology"/>
<dbReference type="PANTHER" id="PTHR22993">
    <property type="entry name" value="FORMAMIDOPYRIMIDINE-DNA GLYCOSYLASE"/>
    <property type="match status" value="1"/>
</dbReference>
<evidence type="ECO:0000313" key="16">
    <source>
        <dbReference type="EMBL" id="XCO74572.1"/>
    </source>
</evidence>
<dbReference type="SMART" id="SM00898">
    <property type="entry name" value="Fapy_DNA_glyco"/>
    <property type="match status" value="1"/>
</dbReference>
<dbReference type="GO" id="GO:0016829">
    <property type="term" value="F:lyase activity"/>
    <property type="evidence" value="ECO:0007669"/>
    <property type="project" value="UniProtKB-KW"/>
</dbReference>
<name>A0AAU8MQK1_9GAMM</name>
<keyword evidence="3" id="KW-0479">Metal-binding</keyword>
<dbReference type="EMBL" id="CP159925">
    <property type="protein sequence ID" value="XCO74572.1"/>
    <property type="molecule type" value="Genomic_DNA"/>
</dbReference>
<evidence type="ECO:0000256" key="1">
    <source>
        <dbReference type="ARBA" id="ARBA00001668"/>
    </source>
</evidence>
<evidence type="ECO:0000259" key="14">
    <source>
        <dbReference type="PROSITE" id="PS51066"/>
    </source>
</evidence>
<reference evidence="16" key="1">
    <citation type="submission" date="2024-06" db="EMBL/GenBank/DDBJ databases">
        <authorList>
            <person name="Li S."/>
        </authorList>
    </citation>
    <scope>NUCLEOTIDE SEQUENCE</scope>
    <source>
        <strain evidence="16">SR10</strain>
    </source>
</reference>
<dbReference type="GO" id="GO:0008534">
    <property type="term" value="F:oxidized purine nucleobase lesion DNA N-glycosylase activity"/>
    <property type="evidence" value="ECO:0007669"/>
    <property type="project" value="UniProtKB-EC"/>
</dbReference>
<evidence type="ECO:0000256" key="6">
    <source>
        <dbReference type="ARBA" id="ARBA00022801"/>
    </source>
</evidence>
<dbReference type="SMART" id="SM01232">
    <property type="entry name" value="H2TH"/>
    <property type="match status" value="1"/>
</dbReference>
<dbReference type="SUPFAM" id="SSF46946">
    <property type="entry name" value="S13-like H2TH domain"/>
    <property type="match status" value="1"/>
</dbReference>
<dbReference type="InterPro" id="IPR035937">
    <property type="entry name" value="FPG_N"/>
</dbReference>
<evidence type="ECO:0000256" key="9">
    <source>
        <dbReference type="ARBA" id="ARBA00023204"/>
    </source>
</evidence>
<keyword evidence="4" id="KW-0227">DNA damage</keyword>
<dbReference type="Gene3D" id="1.10.8.50">
    <property type="match status" value="1"/>
</dbReference>
<protein>
    <submittedName>
        <fullName evidence="16">DNA-formamidopyrimidine glycosylase family protein</fullName>
    </submittedName>
</protein>
<keyword evidence="6" id="KW-0378">Hydrolase</keyword>
<keyword evidence="10" id="KW-0456">Lyase</keyword>
<keyword evidence="7" id="KW-0862">Zinc</keyword>
<evidence type="ECO:0000256" key="13">
    <source>
        <dbReference type="PROSITE-ProRule" id="PRU00391"/>
    </source>
</evidence>
<dbReference type="Pfam" id="PF01149">
    <property type="entry name" value="Fapy_DNA_glyco"/>
    <property type="match status" value="1"/>
</dbReference>
<dbReference type="PROSITE" id="PS51066">
    <property type="entry name" value="ZF_FPG_2"/>
    <property type="match status" value="1"/>
</dbReference>
<evidence type="ECO:0000256" key="4">
    <source>
        <dbReference type="ARBA" id="ARBA00022763"/>
    </source>
</evidence>
<accession>A0AAU8MQK1</accession>
<feature type="domain" description="Formamidopyrimidine-DNA glycosylase catalytic" evidence="15">
    <location>
        <begin position="2"/>
        <end position="93"/>
    </location>
</feature>
<dbReference type="CDD" id="cd08974">
    <property type="entry name" value="BaFpgNei_N_2"/>
    <property type="match status" value="1"/>
</dbReference>
<keyword evidence="12" id="KW-0326">Glycosidase</keyword>
<evidence type="ECO:0000256" key="2">
    <source>
        <dbReference type="ARBA" id="ARBA00009409"/>
    </source>
</evidence>
<dbReference type="RefSeq" id="WP_363797402.1">
    <property type="nucleotide sequence ID" value="NZ_CP159925.1"/>
</dbReference>
<dbReference type="InterPro" id="IPR015886">
    <property type="entry name" value="H2TH_FPG"/>
</dbReference>
<evidence type="ECO:0000256" key="5">
    <source>
        <dbReference type="ARBA" id="ARBA00022771"/>
    </source>
</evidence>
<dbReference type="Gene3D" id="3.20.190.10">
    <property type="entry name" value="MutM-like, N-terminal"/>
    <property type="match status" value="1"/>
</dbReference>
<organism evidence="16">
    <name type="scientific">Lysobacter firmicutimachus</name>
    <dbReference type="NCBI Taxonomy" id="1792846"/>
    <lineage>
        <taxon>Bacteria</taxon>
        <taxon>Pseudomonadati</taxon>
        <taxon>Pseudomonadota</taxon>
        <taxon>Gammaproteobacteria</taxon>
        <taxon>Lysobacterales</taxon>
        <taxon>Lysobacteraceae</taxon>
        <taxon>Lysobacter</taxon>
    </lineage>
</organism>
<evidence type="ECO:0000256" key="12">
    <source>
        <dbReference type="ARBA" id="ARBA00023295"/>
    </source>
</evidence>
<dbReference type="GO" id="GO:0006284">
    <property type="term" value="P:base-excision repair"/>
    <property type="evidence" value="ECO:0007669"/>
    <property type="project" value="InterPro"/>
</dbReference>
<dbReference type="GO" id="GO:0008270">
    <property type="term" value="F:zinc ion binding"/>
    <property type="evidence" value="ECO:0007669"/>
    <property type="project" value="UniProtKB-KW"/>
</dbReference>
<dbReference type="Pfam" id="PF06831">
    <property type="entry name" value="H2TH"/>
    <property type="match status" value="1"/>
</dbReference>
<keyword evidence="5 13" id="KW-0863">Zinc-finger</keyword>
<dbReference type="GO" id="GO:0003684">
    <property type="term" value="F:damaged DNA binding"/>
    <property type="evidence" value="ECO:0007669"/>
    <property type="project" value="InterPro"/>
</dbReference>
<keyword evidence="9" id="KW-0234">DNA repair</keyword>
<evidence type="ECO:0000256" key="7">
    <source>
        <dbReference type="ARBA" id="ARBA00022833"/>
    </source>
</evidence>
<feature type="domain" description="FPG-type" evidence="14">
    <location>
        <begin position="207"/>
        <end position="242"/>
    </location>
</feature>
<keyword evidence="8" id="KW-0238">DNA-binding</keyword>
<sequence>MPEGPTIAILKEEAAGFVGRRVRSVAGNSREDIQRLRGRTLCRLRSWGKHFLLEFDDLALRIHFMLYGSYRINEERDSAPRLSLRFDRGEFLNFYACSVRFIEEDLDQVYDWSADVMNPDWNPRKARAKLALRPQALAADALLDQQVFSGVGNIIKNEVLHRIRVHPESRIGALSSRKLGELIRQARQYSFDFYAWKKAYVLKQHFQVHTKTHCPRDGQRLSFRPKLGKAQRRAFFCPRCQRLYE</sequence>
<dbReference type="InterPro" id="IPR000214">
    <property type="entry name" value="Znf_DNA_glyclase/AP_lyase"/>
</dbReference>
<dbReference type="PROSITE" id="PS51068">
    <property type="entry name" value="FPG_CAT"/>
    <property type="match status" value="1"/>
</dbReference>
<comment type="catalytic activity">
    <reaction evidence="1">
        <text>Hydrolysis of DNA containing ring-opened 7-methylguanine residues, releasing 2,6-diamino-4-hydroxy-5-(N-methyl)formamidopyrimidine.</text>
        <dbReference type="EC" id="3.2.2.23"/>
    </reaction>
</comment>
<dbReference type="PANTHER" id="PTHR22993:SF9">
    <property type="entry name" value="FORMAMIDOPYRIMIDINE-DNA GLYCOSYLASE"/>
    <property type="match status" value="1"/>
</dbReference>
<dbReference type="GO" id="GO:0003906">
    <property type="term" value="F:DNA-(apurinic or apyrimidinic site) endonuclease activity"/>
    <property type="evidence" value="ECO:0007669"/>
    <property type="project" value="InterPro"/>
</dbReference>
<evidence type="ECO:0000256" key="3">
    <source>
        <dbReference type="ARBA" id="ARBA00022723"/>
    </source>
</evidence>
<keyword evidence="11" id="KW-0511">Multifunctional enzyme</keyword>
<dbReference type="InterPro" id="IPR012319">
    <property type="entry name" value="FPG_cat"/>
</dbReference>
<dbReference type="InterPro" id="IPR010979">
    <property type="entry name" value="Ribosomal_uS13-like_H2TH"/>
</dbReference>
<evidence type="ECO:0000256" key="10">
    <source>
        <dbReference type="ARBA" id="ARBA00023239"/>
    </source>
</evidence>
<gene>
    <name evidence="16" type="ORF">ABU614_19685</name>
</gene>